<keyword evidence="3" id="KW-1185">Reference proteome</keyword>
<dbReference type="Pfam" id="PF06985">
    <property type="entry name" value="HET"/>
    <property type="match status" value="1"/>
</dbReference>
<dbReference type="EMBL" id="MU005581">
    <property type="protein sequence ID" value="KAF2684618.1"/>
    <property type="molecule type" value="Genomic_DNA"/>
</dbReference>
<name>A0A6G1J2I4_9PLEO</name>
<dbReference type="PANTHER" id="PTHR10622">
    <property type="entry name" value="HET DOMAIN-CONTAINING PROTEIN"/>
    <property type="match status" value="1"/>
</dbReference>
<reference evidence="2" key="1">
    <citation type="journal article" date="2020" name="Stud. Mycol.">
        <title>101 Dothideomycetes genomes: a test case for predicting lifestyles and emergence of pathogens.</title>
        <authorList>
            <person name="Haridas S."/>
            <person name="Albert R."/>
            <person name="Binder M."/>
            <person name="Bloem J."/>
            <person name="Labutti K."/>
            <person name="Salamov A."/>
            <person name="Andreopoulos B."/>
            <person name="Baker S."/>
            <person name="Barry K."/>
            <person name="Bills G."/>
            <person name="Bluhm B."/>
            <person name="Cannon C."/>
            <person name="Castanera R."/>
            <person name="Culley D."/>
            <person name="Daum C."/>
            <person name="Ezra D."/>
            <person name="Gonzalez J."/>
            <person name="Henrissat B."/>
            <person name="Kuo A."/>
            <person name="Liang C."/>
            <person name="Lipzen A."/>
            <person name="Lutzoni F."/>
            <person name="Magnuson J."/>
            <person name="Mondo S."/>
            <person name="Nolan M."/>
            <person name="Ohm R."/>
            <person name="Pangilinan J."/>
            <person name="Park H.-J."/>
            <person name="Ramirez L."/>
            <person name="Alfaro M."/>
            <person name="Sun H."/>
            <person name="Tritt A."/>
            <person name="Yoshinaga Y."/>
            <person name="Zwiers L.-H."/>
            <person name="Turgeon B."/>
            <person name="Goodwin S."/>
            <person name="Spatafora J."/>
            <person name="Crous P."/>
            <person name="Grigoriev I."/>
        </authorList>
    </citation>
    <scope>NUCLEOTIDE SEQUENCE</scope>
    <source>
        <strain evidence="2">CBS 122367</strain>
    </source>
</reference>
<proteinExistence type="predicted"/>
<gene>
    <name evidence="2" type="ORF">K458DRAFT_238499</name>
</gene>
<evidence type="ECO:0000313" key="3">
    <source>
        <dbReference type="Proteomes" id="UP000799291"/>
    </source>
</evidence>
<dbReference type="InterPro" id="IPR010730">
    <property type="entry name" value="HET"/>
</dbReference>
<sequence length="262" mass="29998">MHLLQLDDNGGFSLVERLGNDIPRYAILSHTWGAENDEVTFKDLMEGTGGAKPGYQKIQFCANQAGYDHLRYFWIDTCCIDKSSSAELSEAINSMFRWYKDAETCYVYLSDVSRSTSDGDDDASQRWKPAFRKSRWFTRGWTLQELIAPASVEFFSNEGIYLGNKKSMEQTIHETTGIAIDALRGKSLSQFSRNERFAWAAKRTTKREEDKAYCLLGIFDIHLPLIYGERRKSAFARLEEQIKSPLRSGGVLINEEPKRMLL</sequence>
<feature type="non-terminal residue" evidence="2">
    <location>
        <position position="262"/>
    </location>
</feature>
<feature type="domain" description="Heterokaryon incompatibility" evidence="1">
    <location>
        <begin position="25"/>
        <end position="121"/>
    </location>
</feature>
<accession>A0A6G1J2I4</accession>
<dbReference type="AlphaFoldDB" id="A0A6G1J2I4"/>
<evidence type="ECO:0000259" key="1">
    <source>
        <dbReference type="Pfam" id="PF06985"/>
    </source>
</evidence>
<organism evidence="2 3">
    <name type="scientific">Lentithecium fluviatile CBS 122367</name>
    <dbReference type="NCBI Taxonomy" id="1168545"/>
    <lineage>
        <taxon>Eukaryota</taxon>
        <taxon>Fungi</taxon>
        <taxon>Dikarya</taxon>
        <taxon>Ascomycota</taxon>
        <taxon>Pezizomycotina</taxon>
        <taxon>Dothideomycetes</taxon>
        <taxon>Pleosporomycetidae</taxon>
        <taxon>Pleosporales</taxon>
        <taxon>Massarineae</taxon>
        <taxon>Lentitheciaceae</taxon>
        <taxon>Lentithecium</taxon>
    </lineage>
</organism>
<evidence type="ECO:0000313" key="2">
    <source>
        <dbReference type="EMBL" id="KAF2684618.1"/>
    </source>
</evidence>
<protein>
    <submittedName>
        <fullName evidence="2">HET-domain-containing protein</fullName>
    </submittedName>
</protein>
<dbReference type="OrthoDB" id="674604at2759"/>
<dbReference type="Proteomes" id="UP000799291">
    <property type="component" value="Unassembled WGS sequence"/>
</dbReference>
<dbReference type="PANTHER" id="PTHR10622:SF10">
    <property type="entry name" value="HET DOMAIN-CONTAINING PROTEIN"/>
    <property type="match status" value="1"/>
</dbReference>